<proteinExistence type="predicted"/>
<dbReference type="GO" id="GO:0006139">
    <property type="term" value="P:nucleobase-containing compound metabolic process"/>
    <property type="evidence" value="ECO:0007669"/>
    <property type="project" value="InterPro"/>
</dbReference>
<protein>
    <recommendedName>
        <fullName evidence="6">Nucleoside-diphosphate kinase</fullName>
    </recommendedName>
</protein>
<evidence type="ECO:0008006" key="6">
    <source>
        <dbReference type="Google" id="ProtNLM"/>
    </source>
</evidence>
<gene>
    <name evidence="4" type="ORF">OVN521_LOCUS43516</name>
</gene>
<dbReference type="Pfam" id="PF00406">
    <property type="entry name" value="ADK"/>
    <property type="match status" value="1"/>
</dbReference>
<evidence type="ECO:0000313" key="5">
    <source>
        <dbReference type="Proteomes" id="UP000663866"/>
    </source>
</evidence>
<name>A0A820YZY7_9BILA</name>
<dbReference type="GO" id="GO:0019205">
    <property type="term" value="F:nucleobase-containing compound kinase activity"/>
    <property type="evidence" value="ECO:0007669"/>
    <property type="project" value="InterPro"/>
</dbReference>
<evidence type="ECO:0000313" key="4">
    <source>
        <dbReference type="EMBL" id="CAF4557729.1"/>
    </source>
</evidence>
<evidence type="ECO:0000256" key="3">
    <source>
        <dbReference type="ARBA" id="ARBA00022777"/>
    </source>
</evidence>
<comment type="caution">
    <text evidence="4">The sequence shown here is derived from an EMBL/GenBank/DDBJ whole genome shotgun (WGS) entry which is preliminary data.</text>
</comment>
<reference evidence="4" key="1">
    <citation type="submission" date="2021-02" db="EMBL/GenBank/DDBJ databases">
        <authorList>
            <person name="Nowell W R."/>
        </authorList>
    </citation>
    <scope>NUCLEOTIDE SEQUENCE</scope>
</reference>
<organism evidence="4 5">
    <name type="scientific">Rotaria magnacalcarata</name>
    <dbReference type="NCBI Taxonomy" id="392030"/>
    <lineage>
        <taxon>Eukaryota</taxon>
        <taxon>Metazoa</taxon>
        <taxon>Spiralia</taxon>
        <taxon>Gnathifera</taxon>
        <taxon>Rotifera</taxon>
        <taxon>Eurotatoria</taxon>
        <taxon>Bdelloidea</taxon>
        <taxon>Philodinida</taxon>
        <taxon>Philodinidae</taxon>
        <taxon>Rotaria</taxon>
    </lineage>
</organism>
<dbReference type="PANTHER" id="PTHR23359">
    <property type="entry name" value="NUCLEOTIDE KINASE"/>
    <property type="match status" value="1"/>
</dbReference>
<dbReference type="Proteomes" id="UP000663866">
    <property type="component" value="Unassembled WGS sequence"/>
</dbReference>
<evidence type="ECO:0000256" key="1">
    <source>
        <dbReference type="ARBA" id="ARBA00022679"/>
    </source>
</evidence>
<dbReference type="InterPro" id="IPR027417">
    <property type="entry name" value="P-loop_NTPase"/>
</dbReference>
<feature type="non-terminal residue" evidence="4">
    <location>
        <position position="1"/>
    </location>
</feature>
<dbReference type="SUPFAM" id="SSF52540">
    <property type="entry name" value="P-loop containing nucleoside triphosphate hydrolases"/>
    <property type="match status" value="1"/>
</dbReference>
<accession>A0A820YZY7</accession>
<dbReference type="InterPro" id="IPR000850">
    <property type="entry name" value="Adenylat/UMP-CMP_kin"/>
</dbReference>
<keyword evidence="1" id="KW-0808">Transferase</keyword>
<sequence>HTILGKEMQEVLIKGKDILPETAVRCLEVALMNAKCQTRGYILDGFPLTKQHVELLVEKGIIPFKLFELECDVTECTIRAMKDRSDLNRPYPLPDSPEAISYKNAIYQSEIMPVRQWYTEEHKNWMTLNAKSNKWL</sequence>
<evidence type="ECO:0000256" key="2">
    <source>
        <dbReference type="ARBA" id="ARBA00022741"/>
    </source>
</evidence>
<keyword evidence="5" id="KW-1185">Reference proteome</keyword>
<dbReference type="AlphaFoldDB" id="A0A820YZY7"/>
<keyword evidence="3" id="KW-0418">Kinase</keyword>
<feature type="non-terminal residue" evidence="4">
    <location>
        <position position="136"/>
    </location>
</feature>
<dbReference type="GO" id="GO:0005524">
    <property type="term" value="F:ATP binding"/>
    <property type="evidence" value="ECO:0007669"/>
    <property type="project" value="InterPro"/>
</dbReference>
<dbReference type="Gene3D" id="3.40.50.300">
    <property type="entry name" value="P-loop containing nucleotide triphosphate hydrolases"/>
    <property type="match status" value="1"/>
</dbReference>
<keyword evidence="2" id="KW-0547">Nucleotide-binding</keyword>
<dbReference type="EMBL" id="CAJOBG010062493">
    <property type="protein sequence ID" value="CAF4557729.1"/>
    <property type="molecule type" value="Genomic_DNA"/>
</dbReference>